<name>A0A8J9YSE7_BRALA</name>
<evidence type="ECO:0000313" key="6">
    <source>
        <dbReference type="Proteomes" id="UP000838412"/>
    </source>
</evidence>
<dbReference type="Proteomes" id="UP000838412">
    <property type="component" value="Chromosome 10"/>
</dbReference>
<dbReference type="PANTHER" id="PTHR11783">
    <property type="entry name" value="SULFOTRANSFERASE SULT"/>
    <property type="match status" value="1"/>
</dbReference>
<keyword evidence="6" id="KW-1185">Reference proteome</keyword>
<comment type="similarity">
    <text evidence="1 3">Belongs to the sulfotransferase 1 family.</text>
</comment>
<evidence type="ECO:0000256" key="1">
    <source>
        <dbReference type="ARBA" id="ARBA00005771"/>
    </source>
</evidence>
<dbReference type="GO" id="GO:0008146">
    <property type="term" value="F:sulfotransferase activity"/>
    <property type="evidence" value="ECO:0007669"/>
    <property type="project" value="InterPro"/>
</dbReference>
<gene>
    <name evidence="5" type="primary">SULT1B1</name>
    <name evidence="5" type="ORF">BLAG_LOCUS3556</name>
</gene>
<dbReference type="Pfam" id="PF00685">
    <property type="entry name" value="Sulfotransfer_1"/>
    <property type="match status" value="1"/>
</dbReference>
<protein>
    <recommendedName>
        <fullName evidence="3">Sulfotransferase</fullName>
        <ecNumber evidence="3">2.8.2.-</ecNumber>
    </recommendedName>
</protein>
<dbReference type="EC" id="2.8.2.-" evidence="3"/>
<dbReference type="EMBL" id="OV696695">
    <property type="protein sequence ID" value="CAH1239197.1"/>
    <property type="molecule type" value="Genomic_DNA"/>
</dbReference>
<dbReference type="Gene3D" id="3.40.50.300">
    <property type="entry name" value="P-loop containing nucleotide triphosphate hydrolases"/>
    <property type="match status" value="1"/>
</dbReference>
<feature type="domain" description="Sulfotransferase" evidence="4">
    <location>
        <begin position="33"/>
        <end position="279"/>
    </location>
</feature>
<dbReference type="OrthoDB" id="205623at2759"/>
<dbReference type="AlphaFoldDB" id="A0A8J9YSE7"/>
<keyword evidence="2 3" id="KW-0808">Transferase</keyword>
<evidence type="ECO:0000256" key="3">
    <source>
        <dbReference type="RuleBase" id="RU361155"/>
    </source>
</evidence>
<proteinExistence type="inferred from homology"/>
<accession>A0A8J9YSE7</accession>
<dbReference type="InterPro" id="IPR000863">
    <property type="entry name" value="Sulfotransferase_dom"/>
</dbReference>
<evidence type="ECO:0000259" key="4">
    <source>
        <dbReference type="Pfam" id="PF00685"/>
    </source>
</evidence>
<sequence length="285" mass="32129">MTAMVYWNYEGTNFPYTVTKQTLEVLPEYQIRDDDIVVVSYPRAGSNWLLEIIGKLLKAAGKITESADSIITGPIEVILACCKLPGYVTLADKPSPRLVKTSLPIQFAPRGISNPRNQVKVLVVMRNSKDTAVSFYHFNKKLCQLQGVEEPVSWGEFAQAFVSGKVSFGDHFDHLLGWWQMRDDPHFLFLKYEDMSKDLPKAVKTIAAFLEVSLGEATITAVAEDSAFNRIKEDLAKSQFPSRRINARKGIVGDWKTLFTTEENNAFNAWYERKLGGTGIVFDFE</sequence>
<evidence type="ECO:0000256" key="2">
    <source>
        <dbReference type="ARBA" id="ARBA00022679"/>
    </source>
</evidence>
<organism evidence="5 6">
    <name type="scientific">Branchiostoma lanceolatum</name>
    <name type="common">Common lancelet</name>
    <name type="synonym">Amphioxus lanceolatum</name>
    <dbReference type="NCBI Taxonomy" id="7740"/>
    <lineage>
        <taxon>Eukaryota</taxon>
        <taxon>Metazoa</taxon>
        <taxon>Chordata</taxon>
        <taxon>Cephalochordata</taxon>
        <taxon>Leptocardii</taxon>
        <taxon>Amphioxiformes</taxon>
        <taxon>Branchiostomatidae</taxon>
        <taxon>Branchiostoma</taxon>
    </lineage>
</organism>
<reference evidence="5" key="1">
    <citation type="submission" date="2022-01" db="EMBL/GenBank/DDBJ databases">
        <authorList>
            <person name="Braso-Vives M."/>
        </authorList>
    </citation>
    <scope>NUCLEOTIDE SEQUENCE</scope>
</reference>
<evidence type="ECO:0000313" key="5">
    <source>
        <dbReference type="EMBL" id="CAH1239197.1"/>
    </source>
</evidence>
<dbReference type="SUPFAM" id="SSF52540">
    <property type="entry name" value="P-loop containing nucleoside triphosphate hydrolases"/>
    <property type="match status" value="1"/>
</dbReference>
<dbReference type="InterPro" id="IPR027417">
    <property type="entry name" value="P-loop_NTPase"/>
</dbReference>